<gene>
    <name evidence="1" type="ORF">K3G42_013114</name>
</gene>
<evidence type="ECO:0000313" key="1">
    <source>
        <dbReference type="EMBL" id="KAH8011960.1"/>
    </source>
</evidence>
<organism evidence="1 2">
    <name type="scientific">Sphaerodactylus townsendi</name>
    <dbReference type="NCBI Taxonomy" id="933632"/>
    <lineage>
        <taxon>Eukaryota</taxon>
        <taxon>Metazoa</taxon>
        <taxon>Chordata</taxon>
        <taxon>Craniata</taxon>
        <taxon>Vertebrata</taxon>
        <taxon>Euteleostomi</taxon>
        <taxon>Lepidosauria</taxon>
        <taxon>Squamata</taxon>
        <taxon>Bifurcata</taxon>
        <taxon>Gekkota</taxon>
        <taxon>Sphaerodactylidae</taxon>
        <taxon>Sphaerodactylus</taxon>
    </lineage>
</organism>
<protein>
    <submittedName>
        <fullName evidence="1">Uncharacterized protein</fullName>
    </submittedName>
</protein>
<name>A0ACB8FYA7_9SAUR</name>
<dbReference type="Proteomes" id="UP000827872">
    <property type="component" value="Linkage Group LG13"/>
</dbReference>
<comment type="caution">
    <text evidence="1">The sequence shown here is derived from an EMBL/GenBank/DDBJ whole genome shotgun (WGS) entry which is preliminary data.</text>
</comment>
<accession>A0ACB8FYA7</accession>
<reference evidence="1" key="1">
    <citation type="submission" date="2021-08" db="EMBL/GenBank/DDBJ databases">
        <title>The first chromosome-level gecko genome reveals the dynamic sex chromosomes of Neotropical dwarf geckos (Sphaerodactylidae: Sphaerodactylus).</title>
        <authorList>
            <person name="Pinto B.J."/>
            <person name="Keating S.E."/>
            <person name="Gamble T."/>
        </authorList>
    </citation>
    <scope>NUCLEOTIDE SEQUENCE</scope>
    <source>
        <strain evidence="1">TG3544</strain>
    </source>
</reference>
<proteinExistence type="predicted"/>
<sequence length="370" mass="42647">MEAGSFLALQHDGTDLLAALEKQSPLGDFVLVQGDEKSPKGLDTETYPRQGPPQVHIGVALPRRNDSEEIITYISENTTVTSADEEKLLLLNKNTELRRINKELLKLNQDWDFIYHSTSLGLQHKVGALQEEVAELKLQAQNLSAKLEHEQNKKEYYEQALFQELKRNQALQEYVRHLERRQLSSMDRQPDAESRAFVPLPFEDFSAPQHTLPGKNAKENIPNQCHLPSPATCDSKPKEHQCLVLQSVDAAAEKEVSDLKEHLEALKCQTEIFEADYRTEQKDQQRIKAENTKLRQKEEEMRQQMALLQEQLKIFEDDFRKERLDKQVLQRLLKGKPDAKKPVLPHHCRSQEKPLNSSCSCSCHKNHHRQ</sequence>
<keyword evidence="2" id="KW-1185">Reference proteome</keyword>
<evidence type="ECO:0000313" key="2">
    <source>
        <dbReference type="Proteomes" id="UP000827872"/>
    </source>
</evidence>
<dbReference type="EMBL" id="CM037626">
    <property type="protein sequence ID" value="KAH8011960.1"/>
    <property type="molecule type" value="Genomic_DNA"/>
</dbReference>